<feature type="compositionally biased region" description="Acidic residues" evidence="1">
    <location>
        <begin position="530"/>
        <end position="551"/>
    </location>
</feature>
<dbReference type="Proteomes" id="UP000284375">
    <property type="component" value="Unassembled WGS sequence"/>
</dbReference>
<gene>
    <name evidence="3" type="ORF">VSDG_06268</name>
</gene>
<feature type="compositionally biased region" description="Basic residues" evidence="1">
    <location>
        <begin position="633"/>
        <end position="643"/>
    </location>
</feature>
<keyword evidence="2" id="KW-0472">Membrane</keyword>
<evidence type="ECO:0000313" key="4">
    <source>
        <dbReference type="Proteomes" id="UP000284375"/>
    </source>
</evidence>
<proteinExistence type="predicted"/>
<feature type="compositionally biased region" description="Basic and acidic residues" evidence="1">
    <location>
        <begin position="615"/>
        <end position="632"/>
    </location>
</feature>
<reference evidence="3 4" key="1">
    <citation type="submission" date="2015-09" db="EMBL/GenBank/DDBJ databases">
        <title>Host preference determinants of Valsa canker pathogens revealed by comparative genomics.</title>
        <authorList>
            <person name="Yin Z."/>
            <person name="Huang L."/>
        </authorList>
    </citation>
    <scope>NUCLEOTIDE SEQUENCE [LARGE SCALE GENOMIC DNA]</scope>
    <source>
        <strain evidence="3 4">YSFL</strain>
    </source>
</reference>
<dbReference type="AlphaFoldDB" id="A0A423VSI6"/>
<feature type="compositionally biased region" description="Basic residues" evidence="1">
    <location>
        <begin position="398"/>
        <end position="407"/>
    </location>
</feature>
<evidence type="ECO:0000256" key="1">
    <source>
        <dbReference type="SAM" id="MobiDB-lite"/>
    </source>
</evidence>
<feature type="compositionally biased region" description="Low complexity" evidence="1">
    <location>
        <begin position="576"/>
        <end position="600"/>
    </location>
</feature>
<feature type="region of interest" description="Disordered" evidence="1">
    <location>
        <begin position="575"/>
        <end position="643"/>
    </location>
</feature>
<feature type="region of interest" description="Disordered" evidence="1">
    <location>
        <begin position="333"/>
        <end position="557"/>
    </location>
</feature>
<feature type="compositionally biased region" description="Low complexity" evidence="1">
    <location>
        <begin position="408"/>
        <end position="423"/>
    </location>
</feature>
<comment type="caution">
    <text evidence="3">The sequence shown here is derived from an EMBL/GenBank/DDBJ whole genome shotgun (WGS) entry which is preliminary data.</text>
</comment>
<evidence type="ECO:0000313" key="3">
    <source>
        <dbReference type="EMBL" id="ROV94003.1"/>
    </source>
</evidence>
<feature type="compositionally biased region" description="Pro residues" evidence="1">
    <location>
        <begin position="499"/>
        <end position="510"/>
    </location>
</feature>
<feature type="compositionally biased region" description="Low complexity" evidence="1">
    <location>
        <begin position="468"/>
        <end position="498"/>
    </location>
</feature>
<sequence>MCSLIYTLFLAFVPSPLIIILTLCGSRFWTMKITPKSSSPEKKDQVIPVQPIEEVKHTQNEAEVDANSIVGALVSRETAETTPPVIYQPAPQHPATQQLVLYQDAPQQLISQQIVSQQLVIHQNDTAQAVFWDTWVAMLQRLDALAHTEVDKDRLIKAFESRLIANSTFPAKKRVSTTRPARHHPYRRSASRQHALAVRGRGKDITSKIRSLWSEASGVAATIVGHLSDAHIQQSPHPDPALLVLDAQPSQADNTILDAAVTEQVFEPAVIPQLPQIEPAFDTQIALPSPIAGLEMNSVALAPIPQPAPPAPAPPVLPSQFPLPPIPKVQSIMQKDESTKKNKKQKTVKWAPLPTDAQSQPQPQPTSLPQPAPALPALPAVPAQIPLPPVEKVQPVAPKKKSTKKQKQQQTVKKASQPAAVQPQPQPKFQPKPQPQPKSLPQPTPAPVAFPSGQKALPAPETVEAIVQKAKQSLQQKQQQSAQQTELPAAAPSAATPSAPVPSAPTPPAAAKPEQAKQQSLPAPSPAPATEEEEEDELEAMMLQDLEEFDADQLGYHAEHARHAASFEIQAAQRDVANANAAEAEAEAPSPEPSSSSVPAPAGPVEEEANAPKPLMDELDKLLLEEEADNKKAASKKPAWKKK</sequence>
<organism evidence="3 4">
    <name type="scientific">Cytospora chrysosperma</name>
    <name type="common">Cytospora canker fungus</name>
    <name type="synonym">Sphaeria chrysosperma</name>
    <dbReference type="NCBI Taxonomy" id="252740"/>
    <lineage>
        <taxon>Eukaryota</taxon>
        <taxon>Fungi</taxon>
        <taxon>Dikarya</taxon>
        <taxon>Ascomycota</taxon>
        <taxon>Pezizomycotina</taxon>
        <taxon>Sordariomycetes</taxon>
        <taxon>Sordariomycetidae</taxon>
        <taxon>Diaporthales</taxon>
        <taxon>Cytosporaceae</taxon>
        <taxon>Cytospora</taxon>
    </lineage>
</organism>
<feature type="transmembrane region" description="Helical" evidence="2">
    <location>
        <begin position="6"/>
        <end position="29"/>
    </location>
</feature>
<feature type="compositionally biased region" description="Pro residues" evidence="1">
    <location>
        <begin position="362"/>
        <end position="376"/>
    </location>
</feature>
<keyword evidence="2" id="KW-1133">Transmembrane helix</keyword>
<dbReference type="OrthoDB" id="10617881at2759"/>
<name>A0A423VSI6_CYTCH</name>
<protein>
    <submittedName>
        <fullName evidence="3">Uncharacterized protein</fullName>
    </submittedName>
</protein>
<keyword evidence="4" id="KW-1185">Reference proteome</keyword>
<accession>A0A423VSI6</accession>
<feature type="compositionally biased region" description="Pro residues" evidence="1">
    <location>
        <begin position="424"/>
        <end position="448"/>
    </location>
</feature>
<evidence type="ECO:0000256" key="2">
    <source>
        <dbReference type="SAM" id="Phobius"/>
    </source>
</evidence>
<dbReference type="EMBL" id="LJZO01000030">
    <property type="protein sequence ID" value="ROV94003.1"/>
    <property type="molecule type" value="Genomic_DNA"/>
</dbReference>
<dbReference type="STRING" id="252740.A0A423VSI6"/>
<keyword evidence="2" id="KW-0812">Transmembrane</keyword>